<evidence type="ECO:0000256" key="1">
    <source>
        <dbReference type="SAM" id="Phobius"/>
    </source>
</evidence>
<keyword evidence="1" id="KW-0472">Membrane</keyword>
<accession>A0A6N8J5T9</accession>
<feature type="domain" description="LiaF transmembrane" evidence="2">
    <location>
        <begin position="17"/>
        <end position="110"/>
    </location>
</feature>
<proteinExistence type="predicted"/>
<dbReference type="PANTHER" id="PTHR40763:SF5">
    <property type="entry name" value="MEMBRANE PROTEIN"/>
    <property type="match status" value="1"/>
</dbReference>
<dbReference type="Proteomes" id="UP000468388">
    <property type="component" value="Unassembled WGS sequence"/>
</dbReference>
<keyword evidence="4" id="KW-1185">Reference proteome</keyword>
<dbReference type="PANTHER" id="PTHR40763">
    <property type="entry name" value="MEMBRANE PROTEIN-RELATED"/>
    <property type="match status" value="1"/>
</dbReference>
<gene>
    <name evidence="3" type="ORF">GO495_03430</name>
</gene>
<comment type="caution">
    <text evidence="3">The sequence shown here is derived from an EMBL/GenBank/DDBJ whole genome shotgun (WGS) entry which is preliminary data.</text>
</comment>
<evidence type="ECO:0000313" key="4">
    <source>
        <dbReference type="Proteomes" id="UP000468388"/>
    </source>
</evidence>
<reference evidence="3 4" key="1">
    <citation type="submission" date="2019-12" db="EMBL/GenBank/DDBJ databases">
        <title>The draft genomic sequence of strain Chitinophaga oryziterrae JCM 16595.</title>
        <authorList>
            <person name="Zhang X."/>
        </authorList>
    </citation>
    <scope>NUCLEOTIDE SEQUENCE [LARGE SCALE GENOMIC DNA]</scope>
    <source>
        <strain evidence="3 4">JCM 16595</strain>
    </source>
</reference>
<keyword evidence="1" id="KW-0812">Transmembrane</keyword>
<evidence type="ECO:0000259" key="2">
    <source>
        <dbReference type="Pfam" id="PF22570"/>
    </source>
</evidence>
<name>A0A6N8J5T9_9BACT</name>
<sequence length="254" mass="28101">MSKKDITRNSRSTIGKGFIFLIVGAFFLLRSLDLDIPEWAGSWEVLMIGIGAIIWFSSNFKNNAGIILMLVGSAFLAKDIYAWPFDLSRFIWPACLIFIGIALIFKKKRDKSDWSAHSTPFPDDTMRKDEKYHAFSYSSVSDDFLDVTAIFSGVNRVVVSKEFKGGTATAVFGGSDINLTQADFNGTIEIEANCVFGGVEIIVPANWNVKVKMDTVFGGVEDNRPVEMMSNDPDKVLVIKGTCVFGGVEIKSYN</sequence>
<feature type="transmembrane region" description="Helical" evidence="1">
    <location>
        <begin position="64"/>
        <end position="83"/>
    </location>
</feature>
<feature type="transmembrane region" description="Helical" evidence="1">
    <location>
        <begin position="12"/>
        <end position="29"/>
    </location>
</feature>
<dbReference type="RefSeq" id="WP_157298289.1">
    <property type="nucleotide sequence ID" value="NZ_BAAAZB010000005.1"/>
</dbReference>
<feature type="transmembrane region" description="Helical" evidence="1">
    <location>
        <begin position="89"/>
        <end position="105"/>
    </location>
</feature>
<dbReference type="OrthoDB" id="129627at2"/>
<dbReference type="EMBL" id="WRXO01000001">
    <property type="protein sequence ID" value="MVT39626.1"/>
    <property type="molecule type" value="Genomic_DNA"/>
</dbReference>
<feature type="transmembrane region" description="Helical" evidence="1">
    <location>
        <begin position="41"/>
        <end position="57"/>
    </location>
</feature>
<dbReference type="InterPro" id="IPR054331">
    <property type="entry name" value="LiaF_TM"/>
</dbReference>
<keyword evidence="1" id="KW-1133">Transmembrane helix</keyword>
<dbReference type="AlphaFoldDB" id="A0A6N8J5T9"/>
<dbReference type="Pfam" id="PF22570">
    <property type="entry name" value="LiaF-TM"/>
    <property type="match status" value="1"/>
</dbReference>
<organism evidence="3 4">
    <name type="scientific">Chitinophaga oryziterrae</name>
    <dbReference type="NCBI Taxonomy" id="1031224"/>
    <lineage>
        <taxon>Bacteria</taxon>
        <taxon>Pseudomonadati</taxon>
        <taxon>Bacteroidota</taxon>
        <taxon>Chitinophagia</taxon>
        <taxon>Chitinophagales</taxon>
        <taxon>Chitinophagaceae</taxon>
        <taxon>Chitinophaga</taxon>
    </lineage>
</organism>
<evidence type="ECO:0000313" key="3">
    <source>
        <dbReference type="EMBL" id="MVT39626.1"/>
    </source>
</evidence>
<protein>
    <recommendedName>
        <fullName evidence="2">LiaF transmembrane domain-containing protein</fullName>
    </recommendedName>
</protein>